<dbReference type="KEGG" id="ful:C4N20_07720"/>
<proteinExistence type="predicted"/>
<evidence type="ECO:0000313" key="2">
    <source>
        <dbReference type="Proteomes" id="UP000249008"/>
    </source>
</evidence>
<dbReference type="Proteomes" id="UP000249008">
    <property type="component" value="Chromosome 1"/>
</dbReference>
<name>A0AAX2J7E8_9FUSO</name>
<reference evidence="1 2" key="1">
    <citation type="submission" date="2018-06" db="EMBL/GenBank/DDBJ databases">
        <authorList>
            <consortium name="Pathogen Informatics"/>
            <person name="Doyle S."/>
        </authorList>
    </citation>
    <scope>NUCLEOTIDE SEQUENCE [LARGE SCALE GENOMIC DNA]</scope>
    <source>
        <strain evidence="1 2">NCTC12112</strain>
    </source>
</reference>
<evidence type="ECO:0000313" key="1">
    <source>
        <dbReference type="EMBL" id="SQI99382.1"/>
    </source>
</evidence>
<organism evidence="1 2">
    <name type="scientific">Fusobacterium ulcerans</name>
    <dbReference type="NCBI Taxonomy" id="861"/>
    <lineage>
        <taxon>Bacteria</taxon>
        <taxon>Fusobacteriati</taxon>
        <taxon>Fusobacteriota</taxon>
        <taxon>Fusobacteriia</taxon>
        <taxon>Fusobacteriales</taxon>
        <taxon>Fusobacteriaceae</taxon>
        <taxon>Fusobacterium</taxon>
    </lineage>
</organism>
<sequence length="125" mass="14913">MKYISMLILIFSISTLRIYADEIIIDGCTVYFNELSSEQKEEVIELREDLLVKSNEIKDQLKSMRYKIQQEMRKETPDWGYMDDLNKRFFALQGQLTNELLKYKSKLEEITYKNNPKQNSLVVED</sequence>
<protein>
    <submittedName>
        <fullName evidence="1">Uncharacterized protein</fullName>
    </submittedName>
</protein>
<dbReference type="Gene3D" id="1.20.120.1490">
    <property type="match status" value="1"/>
</dbReference>
<accession>A0AAX2J7E8</accession>
<gene>
    <name evidence="1" type="ORF">NCTC12112_00091</name>
</gene>
<dbReference type="EMBL" id="LS483487">
    <property type="protein sequence ID" value="SQI99382.1"/>
    <property type="molecule type" value="Genomic_DNA"/>
</dbReference>
<dbReference type="AlphaFoldDB" id="A0AAX2J7E8"/>
<dbReference type="GeneID" id="78454692"/>
<dbReference type="RefSeq" id="WP_005978741.1">
    <property type="nucleotide sequence ID" value="NZ_CABKNW010000004.1"/>
</dbReference>